<feature type="region of interest" description="Disordered" evidence="1">
    <location>
        <begin position="32"/>
        <end position="51"/>
    </location>
</feature>
<feature type="region of interest" description="Disordered" evidence="1">
    <location>
        <begin position="210"/>
        <end position="231"/>
    </location>
</feature>
<dbReference type="AlphaFoldDB" id="A0AB72Z1Q1"/>
<feature type="compositionally biased region" description="Basic and acidic residues" evidence="1">
    <location>
        <begin position="39"/>
        <end position="51"/>
    </location>
</feature>
<dbReference type="EMBL" id="AEHJ01000015">
    <property type="protein sequence ID" value="EFO78081.1"/>
    <property type="molecule type" value="Genomic_DNA"/>
</dbReference>
<evidence type="ECO:0000256" key="1">
    <source>
        <dbReference type="SAM" id="MobiDB-lite"/>
    </source>
</evidence>
<name>A0AB72Z1Q1_9BIFI</name>
<gene>
    <name evidence="2" type="ORF">HMPREF9003_2251</name>
</gene>
<comment type="caution">
    <text evidence="2">The sequence shown here is derived from an EMBL/GenBank/DDBJ whole genome shotgun (WGS) entry which is preliminary data.</text>
</comment>
<feature type="compositionally biased region" description="Basic and acidic residues" evidence="1">
    <location>
        <begin position="212"/>
        <end position="221"/>
    </location>
</feature>
<evidence type="ECO:0000313" key="2">
    <source>
        <dbReference type="EMBL" id="EFO78081.1"/>
    </source>
</evidence>
<evidence type="ECO:0000313" key="3">
    <source>
        <dbReference type="Proteomes" id="UP000003457"/>
    </source>
</evidence>
<organism evidence="2 3">
    <name type="scientific">Bifidobacterium dentium JCVIHMP022</name>
    <dbReference type="NCBI Taxonomy" id="553191"/>
    <lineage>
        <taxon>Bacteria</taxon>
        <taxon>Bacillati</taxon>
        <taxon>Actinomycetota</taxon>
        <taxon>Actinomycetes</taxon>
        <taxon>Bifidobacteriales</taxon>
        <taxon>Bifidobacteriaceae</taxon>
        <taxon>Bifidobacterium</taxon>
    </lineage>
</organism>
<sequence>MYRSRYFHSPGIGCRRTRLSHSWTSDRARLEAHASQGLHHHESGEHRGGHVRADRTVDHVMARGRYRAVHRGEHDDPDTPACGDPAGIPAQLPDVAFDRLIIRLGRDHGRDHHDARNIHAGLAAVLRRCNSFRRVFRRSLLSCLHQCATGQDTDAYEHFRQYSAHAAYSRGAVRADLRRLRGAGVVYASFRRLDGRGQPVRRGVQPALGDRVAGRGTDRSGGRTRGRASHDGCQHLHGLADMPIRTAYGLAFRRPGVDARLPLSECTGGAADRRRRRHLHDQGDVDRLHFVIIFRHFSRNRPAGRRTSHDPTHCEPRRRILRHAHHIHRDELCGMQSNVVDHAHRPAMP</sequence>
<accession>A0AB72Z1Q1</accession>
<reference evidence="2 3" key="1">
    <citation type="submission" date="2010-10" db="EMBL/GenBank/DDBJ databases">
        <authorList>
            <person name="Durkin A.S."/>
            <person name="Madupu R."/>
            <person name="Torralba M."/>
            <person name="Gillis M."/>
            <person name="Methe B."/>
            <person name="Sutton G."/>
            <person name="Nelson K.E."/>
        </authorList>
    </citation>
    <scope>NUCLEOTIDE SEQUENCE [LARGE SCALE GENOMIC DNA]</scope>
    <source>
        <strain evidence="2 3">JCVIHMP022</strain>
    </source>
</reference>
<dbReference type="Proteomes" id="UP000003457">
    <property type="component" value="Unassembled WGS sequence"/>
</dbReference>
<proteinExistence type="predicted"/>
<protein>
    <submittedName>
        <fullName evidence="2">Uncharacterized protein</fullName>
    </submittedName>
</protein>